<dbReference type="Pfam" id="PF10173">
    <property type="entry name" value="Mit_KHE1"/>
    <property type="match status" value="1"/>
</dbReference>
<proteinExistence type="predicted"/>
<keyword evidence="1" id="KW-0812">Transmembrane</keyword>
<reference evidence="2 3" key="1">
    <citation type="submission" date="2021-02" db="EMBL/GenBank/DDBJ databases">
        <title>Variation within the Batrachochytrium salamandrivorans European outbreak.</title>
        <authorList>
            <person name="Kelly M."/>
            <person name="Pasmans F."/>
            <person name="Shea T.P."/>
            <person name="Munoz J.F."/>
            <person name="Carranza S."/>
            <person name="Cuomo C.A."/>
            <person name="Martel A."/>
        </authorList>
    </citation>
    <scope>NUCLEOTIDE SEQUENCE [LARGE SCALE GENOMIC DNA]</scope>
    <source>
        <strain evidence="2 3">AMFP18/2</strain>
    </source>
</reference>
<keyword evidence="1" id="KW-1133">Transmembrane helix</keyword>
<evidence type="ECO:0000256" key="1">
    <source>
        <dbReference type="SAM" id="Phobius"/>
    </source>
</evidence>
<feature type="transmembrane region" description="Helical" evidence="1">
    <location>
        <begin position="149"/>
        <end position="178"/>
    </location>
</feature>
<evidence type="ECO:0000313" key="3">
    <source>
        <dbReference type="Proteomes" id="UP001648503"/>
    </source>
</evidence>
<protein>
    <recommendedName>
        <fullName evidence="4">Letm1 RBD domain-containing protein</fullName>
    </recommendedName>
</protein>
<keyword evidence="3" id="KW-1185">Reference proteome</keyword>
<sequence length="282" mass="32763">MSKAITQTAQTAGKALGRKLQVYILPTIGGRYVFHSRFVTPKNNFEYAMLFMSFVTRKWRYQVSDFSASYWHNFGQWAIQSKSKASSTVYFAVSKMLSRRASDEYFFKTIPPTIDQVEFIYPPCLNEKLIHEQLQNWLKDSGVHQHRMIIGALLLPANFLLAKVIWLPANIFLVYYLFRVNASIRANSGANMLQKLINSRQVNWIPSPEFQSQIETLSADVTHRIAKTENMAIDSPTVWKWNPQGDLHDDVIAGLQKQLNVHEWSNTYRRSRMQYYMHPTSK</sequence>
<dbReference type="PANTHER" id="PTHR28062:SF1">
    <property type="entry name" value="TRANSMEMBRANE PROTEIN"/>
    <property type="match status" value="1"/>
</dbReference>
<evidence type="ECO:0008006" key="4">
    <source>
        <dbReference type="Google" id="ProtNLM"/>
    </source>
</evidence>
<comment type="caution">
    <text evidence="2">The sequence shown here is derived from an EMBL/GenBank/DDBJ whole genome shotgun (WGS) entry which is preliminary data.</text>
</comment>
<accession>A0ABQ8ES34</accession>
<organism evidence="2 3">
    <name type="scientific">Batrachochytrium salamandrivorans</name>
    <dbReference type="NCBI Taxonomy" id="1357716"/>
    <lineage>
        <taxon>Eukaryota</taxon>
        <taxon>Fungi</taxon>
        <taxon>Fungi incertae sedis</taxon>
        <taxon>Chytridiomycota</taxon>
        <taxon>Chytridiomycota incertae sedis</taxon>
        <taxon>Chytridiomycetes</taxon>
        <taxon>Rhizophydiales</taxon>
        <taxon>Rhizophydiales incertae sedis</taxon>
        <taxon>Batrachochytrium</taxon>
    </lineage>
</organism>
<dbReference type="EMBL" id="JAFCIX010000580">
    <property type="protein sequence ID" value="KAH6585543.1"/>
    <property type="molecule type" value="Genomic_DNA"/>
</dbReference>
<dbReference type="PANTHER" id="PTHR28062">
    <property type="entry name" value="K+-H+ EXCHANGE-LIKE PROTEIN"/>
    <property type="match status" value="1"/>
</dbReference>
<evidence type="ECO:0000313" key="2">
    <source>
        <dbReference type="EMBL" id="KAH6585543.1"/>
    </source>
</evidence>
<keyword evidence="1" id="KW-0472">Membrane</keyword>
<gene>
    <name evidence="2" type="ORF">BASA50_001152</name>
</gene>
<name>A0ABQ8ES34_9FUNG</name>
<dbReference type="Proteomes" id="UP001648503">
    <property type="component" value="Unassembled WGS sequence"/>
</dbReference>
<dbReference type="InterPro" id="IPR018786">
    <property type="entry name" value="Mit_KHE1"/>
</dbReference>